<reference evidence="2 3" key="1">
    <citation type="submission" date="2018-05" db="EMBL/GenBank/DDBJ databases">
        <title>A metagenomic window into the 2 km-deep terrestrial subsurface aquifer revealed taxonomically and functionally diverse microbial community comprising novel uncultured bacterial lineages.</title>
        <authorList>
            <person name="Kadnikov V.V."/>
            <person name="Mardanov A.V."/>
            <person name="Beletsky A.V."/>
            <person name="Banks D."/>
            <person name="Pimenov N.V."/>
            <person name="Frank Y.A."/>
            <person name="Karnachuk O.V."/>
            <person name="Ravin N.V."/>
        </authorList>
    </citation>
    <scope>NUCLEOTIDE SEQUENCE [LARGE SCALE GENOMIC DNA]</scope>
    <source>
        <strain evidence="2">BY5</strain>
    </source>
</reference>
<keyword evidence="1" id="KW-0732">Signal</keyword>
<feature type="signal peptide" evidence="1">
    <location>
        <begin position="1"/>
        <end position="22"/>
    </location>
</feature>
<evidence type="ECO:0000256" key="1">
    <source>
        <dbReference type="SAM" id="SignalP"/>
    </source>
</evidence>
<proteinExistence type="predicted"/>
<organism evidence="2 3">
    <name type="scientific">Candidatus Ozemobacter sibiricus</name>
    <dbReference type="NCBI Taxonomy" id="2268124"/>
    <lineage>
        <taxon>Bacteria</taxon>
        <taxon>Candidatus Ozemobacteria</taxon>
        <taxon>Candidatus Ozemobacterales</taxon>
        <taxon>Candidatus Ozemobacteraceae</taxon>
        <taxon>Candidatus Ozemobacter</taxon>
    </lineage>
</organism>
<dbReference type="EMBL" id="QOQW01000015">
    <property type="protein sequence ID" value="RCK79170.1"/>
    <property type="molecule type" value="Genomic_DNA"/>
</dbReference>
<name>A0A367ZM96_9BACT</name>
<feature type="chain" id="PRO_5016993834" evidence="1">
    <location>
        <begin position="23"/>
        <end position="290"/>
    </location>
</feature>
<accession>A0A367ZM96</accession>
<dbReference type="AlphaFoldDB" id="A0A367ZM96"/>
<dbReference type="Proteomes" id="UP000252355">
    <property type="component" value="Unassembled WGS sequence"/>
</dbReference>
<sequence>MRKRCLVLAMVIGLVASGAAWAFDGFGPEHKHFKLQTQVFGMISQFWNVNELFYRLTLTPTPELETAYVKACEIYEKQSVNLGKHILASLDRDFEVVEVVSDIYRSFDPITRQAFYPALGMVKTAFTTEWKPPLTAEKFAEYFPGYGYAEPGYKYRKGREIDREQKGYSWQSEEQSITTTWNVELVVTLDIVQILTGLATGGAIKDLNVGPQYQVNMNGTPTFVCKVTFTRVKAITTKTNRKFEVNKVWFELLRAKVSGWSTGPWEVCGKTYEILHEPTGEEVVTGISAL</sequence>
<evidence type="ECO:0000313" key="3">
    <source>
        <dbReference type="Proteomes" id="UP000252355"/>
    </source>
</evidence>
<gene>
    <name evidence="2" type="ORF">OZSIB_0284</name>
</gene>
<evidence type="ECO:0000313" key="2">
    <source>
        <dbReference type="EMBL" id="RCK79170.1"/>
    </source>
</evidence>
<comment type="caution">
    <text evidence="2">The sequence shown here is derived from an EMBL/GenBank/DDBJ whole genome shotgun (WGS) entry which is preliminary data.</text>
</comment>
<protein>
    <submittedName>
        <fullName evidence="2">Uncharacterized protein</fullName>
    </submittedName>
</protein>